<dbReference type="EMBL" id="CBTJ020000071">
    <property type="protein sequence ID" value="CDI03639.1"/>
    <property type="molecule type" value="Genomic_DNA"/>
</dbReference>
<comment type="pathway">
    <text evidence="2">Porphyrin-containing compound metabolism; protoporphyrin-IX biosynthesis; coproporphyrinogen-III from 5-aminolevulinate: step 2/4.</text>
</comment>
<comment type="function">
    <text evidence="1 8">Tetrapolymerization of the monopyrrole PBG into the hydroxymethylbilane pre-uroporphyrinogen in several discrete steps.</text>
</comment>
<sequence length="310" mass="33228">MDSDTLRIATRKSALALWQAEHVAERLRQAHPGLRVELLGMVTRGDRILDSPLAKIGGKGLFVKELEEGLLEGRADLAVHSMKDVPMAFPDGLGLAAILAREDPRDAFVANRYANPGSLPTNARVGTSSLRRQCQLAAHYPHWRITSLRGNVNSRLAKLDAGEFDAIILAAAGLQRLGLADRIAQILQPDFSLPAIGQGAIGVECRSNDAKVHNLLAVLDDPPTRLRLTAERAFNTRLQGGCQVPIAGYAVLEGDELWLRGLVGEPDGTQIIAGEVRGPTLAASALGITLAEDLLDRGADAILQRVFALS</sequence>
<dbReference type="InterPro" id="IPR022419">
    <property type="entry name" value="Porphobilin_deaminase_cofac_BS"/>
</dbReference>
<proteinExistence type="inferred from homology"/>
<keyword evidence="12" id="KW-1185">Reference proteome</keyword>
<dbReference type="UniPathway" id="UPA00251">
    <property type="reaction ID" value="UER00319"/>
</dbReference>
<dbReference type="InterPro" id="IPR036803">
    <property type="entry name" value="Porphobilinogen_deaminase_C_sf"/>
</dbReference>
<evidence type="ECO:0000256" key="4">
    <source>
        <dbReference type="ARBA" id="ARBA00011245"/>
    </source>
</evidence>
<organism evidence="11 12">
    <name type="scientific">Candidatus Competibacter denitrificans Run_A_D11</name>
    <dbReference type="NCBI Taxonomy" id="1400863"/>
    <lineage>
        <taxon>Bacteria</taxon>
        <taxon>Pseudomonadati</taxon>
        <taxon>Pseudomonadota</taxon>
        <taxon>Gammaproteobacteria</taxon>
        <taxon>Candidatus Competibacteraceae</taxon>
        <taxon>Candidatus Competibacter</taxon>
    </lineage>
</organism>
<dbReference type="AlphaFoldDB" id="W6MAA6"/>
<gene>
    <name evidence="8 11" type="primary">hemC</name>
    <name evidence="11" type="ORF">BN873_610036</name>
</gene>
<dbReference type="PIRSF" id="PIRSF001438">
    <property type="entry name" value="4pyrrol_synth_OHMeBilane_synth"/>
    <property type="match status" value="1"/>
</dbReference>
<dbReference type="GO" id="GO:0006782">
    <property type="term" value="P:protoporphyrinogen IX biosynthetic process"/>
    <property type="evidence" value="ECO:0007669"/>
    <property type="project" value="UniProtKB-UniRule"/>
</dbReference>
<evidence type="ECO:0000256" key="6">
    <source>
        <dbReference type="ARBA" id="ARBA00023244"/>
    </source>
</evidence>
<dbReference type="InterPro" id="IPR022418">
    <property type="entry name" value="Porphobilinogen_deaminase_C"/>
</dbReference>
<dbReference type="GO" id="GO:0004418">
    <property type="term" value="F:hydroxymethylbilane synthase activity"/>
    <property type="evidence" value="ECO:0007669"/>
    <property type="project" value="UniProtKB-UniRule"/>
</dbReference>
<name>W6MAA6_9GAMM</name>
<evidence type="ECO:0000256" key="8">
    <source>
        <dbReference type="HAMAP-Rule" id="MF_00260"/>
    </source>
</evidence>
<dbReference type="FunFam" id="3.30.160.40:FF:000002">
    <property type="entry name" value="Porphobilinogen deaminase"/>
    <property type="match status" value="1"/>
</dbReference>
<comment type="catalytic activity">
    <reaction evidence="7 8">
        <text>4 porphobilinogen + H2O = hydroxymethylbilane + 4 NH4(+)</text>
        <dbReference type="Rhea" id="RHEA:13185"/>
        <dbReference type="ChEBI" id="CHEBI:15377"/>
        <dbReference type="ChEBI" id="CHEBI:28938"/>
        <dbReference type="ChEBI" id="CHEBI:57845"/>
        <dbReference type="ChEBI" id="CHEBI:58126"/>
        <dbReference type="EC" id="2.5.1.61"/>
    </reaction>
</comment>
<dbReference type="PANTHER" id="PTHR11557">
    <property type="entry name" value="PORPHOBILINOGEN DEAMINASE"/>
    <property type="match status" value="1"/>
</dbReference>
<dbReference type="SUPFAM" id="SSF54782">
    <property type="entry name" value="Porphobilinogen deaminase (hydroxymethylbilane synthase), C-terminal domain"/>
    <property type="match status" value="1"/>
</dbReference>
<dbReference type="RefSeq" id="WP_048674495.1">
    <property type="nucleotide sequence ID" value="NZ_CBTJ020000071.1"/>
</dbReference>
<comment type="subunit">
    <text evidence="4 8">Monomer.</text>
</comment>
<keyword evidence="5 8" id="KW-0808">Transferase</keyword>
<dbReference type="STRING" id="1400863.BN873_610036"/>
<evidence type="ECO:0000313" key="12">
    <source>
        <dbReference type="Proteomes" id="UP000035760"/>
    </source>
</evidence>
<evidence type="ECO:0000256" key="2">
    <source>
        <dbReference type="ARBA" id="ARBA00004735"/>
    </source>
</evidence>
<dbReference type="PROSITE" id="PS00533">
    <property type="entry name" value="PORPHOBILINOGEN_DEAM"/>
    <property type="match status" value="1"/>
</dbReference>
<evidence type="ECO:0000259" key="10">
    <source>
        <dbReference type="Pfam" id="PF03900"/>
    </source>
</evidence>
<evidence type="ECO:0000256" key="7">
    <source>
        <dbReference type="ARBA" id="ARBA00048169"/>
    </source>
</evidence>
<comment type="miscellaneous">
    <text evidence="8">The porphobilinogen subunits are added to the dipyrromethane group.</text>
</comment>
<dbReference type="FunFam" id="3.40.190.10:FF:000004">
    <property type="entry name" value="Porphobilinogen deaminase"/>
    <property type="match status" value="1"/>
</dbReference>
<evidence type="ECO:0000256" key="5">
    <source>
        <dbReference type="ARBA" id="ARBA00022679"/>
    </source>
</evidence>
<accession>W6MAA6</accession>
<evidence type="ECO:0000256" key="1">
    <source>
        <dbReference type="ARBA" id="ARBA00002869"/>
    </source>
</evidence>
<comment type="cofactor">
    <cofactor evidence="8">
        <name>dipyrromethane</name>
        <dbReference type="ChEBI" id="CHEBI:60342"/>
    </cofactor>
    <text evidence="8">Binds 1 dipyrromethane group covalently.</text>
</comment>
<dbReference type="CDD" id="cd13646">
    <property type="entry name" value="PBP2_EcHMBS_like"/>
    <property type="match status" value="1"/>
</dbReference>
<dbReference type="PANTHER" id="PTHR11557:SF0">
    <property type="entry name" value="PORPHOBILINOGEN DEAMINASE"/>
    <property type="match status" value="1"/>
</dbReference>
<evidence type="ECO:0000256" key="3">
    <source>
        <dbReference type="ARBA" id="ARBA00005638"/>
    </source>
</evidence>
<feature type="domain" description="Porphobilinogen deaminase N-terminal" evidence="9">
    <location>
        <begin position="6"/>
        <end position="213"/>
    </location>
</feature>
<dbReference type="InterPro" id="IPR000860">
    <property type="entry name" value="HemC"/>
</dbReference>
<dbReference type="NCBIfam" id="TIGR00212">
    <property type="entry name" value="hemC"/>
    <property type="match status" value="1"/>
</dbReference>
<dbReference type="Proteomes" id="UP000035760">
    <property type="component" value="Unassembled WGS sequence"/>
</dbReference>
<evidence type="ECO:0000313" key="11">
    <source>
        <dbReference type="EMBL" id="CDI03639.1"/>
    </source>
</evidence>
<dbReference type="Gene3D" id="3.30.160.40">
    <property type="entry name" value="Porphobilinogen deaminase, C-terminal domain"/>
    <property type="match status" value="1"/>
</dbReference>
<dbReference type="EC" id="2.5.1.61" evidence="8"/>
<dbReference type="InterPro" id="IPR022417">
    <property type="entry name" value="Porphobilin_deaminase_N"/>
</dbReference>
<dbReference type="Pfam" id="PF01379">
    <property type="entry name" value="Porphobil_deam"/>
    <property type="match status" value="1"/>
</dbReference>
<dbReference type="OrthoDB" id="9810298at2"/>
<comment type="similarity">
    <text evidence="3 8">Belongs to the HMBS family.</text>
</comment>
<dbReference type="Gene3D" id="3.40.190.10">
    <property type="entry name" value="Periplasmic binding protein-like II"/>
    <property type="match status" value="2"/>
</dbReference>
<dbReference type="Pfam" id="PF03900">
    <property type="entry name" value="Porphobil_deamC"/>
    <property type="match status" value="1"/>
</dbReference>
<reference evidence="11" key="1">
    <citation type="submission" date="2013-07" db="EMBL/GenBank/DDBJ databases">
        <authorList>
            <person name="McIlroy S."/>
        </authorList>
    </citation>
    <scope>NUCLEOTIDE SEQUENCE [LARGE SCALE GENOMIC DNA]</scope>
    <source>
        <strain evidence="11">Run_A_D11</strain>
    </source>
</reference>
<dbReference type="SUPFAM" id="SSF53850">
    <property type="entry name" value="Periplasmic binding protein-like II"/>
    <property type="match status" value="1"/>
</dbReference>
<feature type="domain" description="Porphobilinogen deaminase C-terminal" evidence="10">
    <location>
        <begin position="226"/>
        <end position="295"/>
    </location>
</feature>
<feature type="modified residue" description="S-(dipyrrolylmethanemethyl)cysteine" evidence="8">
    <location>
        <position position="242"/>
    </location>
</feature>
<protein>
    <recommendedName>
        <fullName evidence="8">Porphobilinogen deaminase</fullName>
        <shortName evidence="8">PBG</shortName>
        <ecNumber evidence="8">2.5.1.61</ecNumber>
    </recommendedName>
    <alternativeName>
        <fullName evidence="8">Hydroxymethylbilane synthase</fullName>
        <shortName evidence="8">HMBS</shortName>
    </alternativeName>
    <alternativeName>
        <fullName evidence="8">Pre-uroporphyrinogen synthase</fullName>
    </alternativeName>
</protein>
<comment type="caution">
    <text evidence="11">The sequence shown here is derived from an EMBL/GenBank/DDBJ whole genome shotgun (WGS) entry which is preliminary data.</text>
</comment>
<evidence type="ECO:0000259" key="9">
    <source>
        <dbReference type="Pfam" id="PF01379"/>
    </source>
</evidence>
<dbReference type="HAMAP" id="MF_00260">
    <property type="entry name" value="Porphobil_deam"/>
    <property type="match status" value="1"/>
</dbReference>
<reference evidence="11" key="2">
    <citation type="submission" date="2014-03" db="EMBL/GenBank/DDBJ databases">
        <title>Candidatus Competibacter-lineage genomes retrieved from metagenomes reveal functional metabolic diversity.</title>
        <authorList>
            <person name="McIlroy S.J."/>
            <person name="Albertsen M."/>
            <person name="Andresen E.K."/>
            <person name="Saunders A.M."/>
            <person name="Kristiansen R."/>
            <person name="Stokholm-Bjerregaard M."/>
            <person name="Nielsen K.L."/>
            <person name="Nielsen P.H."/>
        </authorList>
    </citation>
    <scope>NUCLEOTIDE SEQUENCE</scope>
    <source>
        <strain evidence="11">Run_A_D11</strain>
    </source>
</reference>
<dbReference type="PRINTS" id="PR00151">
    <property type="entry name" value="PORPHBDMNASE"/>
</dbReference>
<keyword evidence="6 8" id="KW-0627">Porphyrin biosynthesis</keyword>
<dbReference type="GO" id="GO:0005737">
    <property type="term" value="C:cytoplasm"/>
    <property type="evidence" value="ECO:0007669"/>
    <property type="project" value="UniProtKB-UniRule"/>
</dbReference>
<dbReference type="FunFam" id="3.40.190.10:FF:000005">
    <property type="entry name" value="Porphobilinogen deaminase"/>
    <property type="match status" value="1"/>
</dbReference>